<evidence type="ECO:0000256" key="1">
    <source>
        <dbReference type="SAM" id="SignalP"/>
    </source>
</evidence>
<protein>
    <recommendedName>
        <fullName evidence="4">DUF538 domain-containing protein</fullName>
    </recommendedName>
</protein>
<dbReference type="OMA" id="THIRYQC"/>
<dbReference type="Pfam" id="PF04398">
    <property type="entry name" value="DUF538"/>
    <property type="match status" value="1"/>
</dbReference>
<reference evidence="2 3" key="1">
    <citation type="journal article" date="2013" name="Proc. Natl. Acad. Sci. U.S.A.">
        <title>Fine-scale variation in meiotic recombination in Mimulus inferred from population shotgun sequencing.</title>
        <authorList>
            <person name="Hellsten U."/>
            <person name="Wright K.M."/>
            <person name="Jenkins J."/>
            <person name="Shu S."/>
            <person name="Yuan Y."/>
            <person name="Wessler S.R."/>
            <person name="Schmutz J."/>
            <person name="Willis J.H."/>
            <person name="Rokhsar D.S."/>
        </authorList>
    </citation>
    <scope>NUCLEOTIDE SEQUENCE [LARGE SCALE GENOMIC DNA]</scope>
    <source>
        <strain evidence="3">cv. DUN x IM62</strain>
    </source>
</reference>
<dbReference type="Gene3D" id="2.30.240.10">
    <property type="entry name" value="At5g01610-like"/>
    <property type="match status" value="1"/>
</dbReference>
<dbReference type="InterPro" id="IPR036758">
    <property type="entry name" value="At5g01610-like"/>
</dbReference>
<dbReference type="PANTHER" id="PTHR31676">
    <property type="entry name" value="T31J12.3 PROTEIN-RELATED"/>
    <property type="match status" value="1"/>
</dbReference>
<dbReference type="OrthoDB" id="754232at2759"/>
<dbReference type="eggNOG" id="ENOG502S1NN">
    <property type="taxonomic scope" value="Eukaryota"/>
</dbReference>
<dbReference type="Proteomes" id="UP000030748">
    <property type="component" value="Unassembled WGS sequence"/>
</dbReference>
<organism evidence="2 3">
    <name type="scientific">Erythranthe guttata</name>
    <name type="common">Yellow monkey flower</name>
    <name type="synonym">Mimulus guttatus</name>
    <dbReference type="NCBI Taxonomy" id="4155"/>
    <lineage>
        <taxon>Eukaryota</taxon>
        <taxon>Viridiplantae</taxon>
        <taxon>Streptophyta</taxon>
        <taxon>Embryophyta</taxon>
        <taxon>Tracheophyta</taxon>
        <taxon>Spermatophyta</taxon>
        <taxon>Magnoliopsida</taxon>
        <taxon>eudicotyledons</taxon>
        <taxon>Gunneridae</taxon>
        <taxon>Pentapetalae</taxon>
        <taxon>asterids</taxon>
        <taxon>lamiids</taxon>
        <taxon>Lamiales</taxon>
        <taxon>Phrymaceae</taxon>
        <taxon>Erythranthe</taxon>
    </lineage>
</organism>
<keyword evidence="1" id="KW-0732">Signal</keyword>
<sequence length="207" mass="22479">MASDNCPNPPTTKMMTMLLIILTSALTSGAGAPENSPSGDRQTSPATSFYDVLKSNGLPIGIFPKGISNFSIDAASGRFELHLLSPSPCDAKFETHIRYQCNITGTVGYGKIANLSGVAAQELFLWLPVKGIQVDIPSSGLIYFDVGVVFKQFSLSFFETPKDCNAATMDDDVREDVVIFVDDRDRVQVVENFMEKHSTNEEGRAVS</sequence>
<keyword evidence="3" id="KW-1185">Reference proteome</keyword>
<evidence type="ECO:0000313" key="2">
    <source>
        <dbReference type="EMBL" id="EYU39467.1"/>
    </source>
</evidence>
<evidence type="ECO:0008006" key="4">
    <source>
        <dbReference type="Google" id="ProtNLM"/>
    </source>
</evidence>
<dbReference type="KEGG" id="egt:105955450"/>
<feature type="chain" id="PRO_5001505062" description="DUF538 domain-containing protein" evidence="1">
    <location>
        <begin position="32"/>
        <end position="207"/>
    </location>
</feature>
<evidence type="ECO:0000313" key="3">
    <source>
        <dbReference type="Proteomes" id="UP000030748"/>
    </source>
</evidence>
<dbReference type="InterPro" id="IPR007493">
    <property type="entry name" value="DUF538"/>
</dbReference>
<gene>
    <name evidence="2" type="ORF">MIMGU_mgv1a013881mg</name>
</gene>
<name>A0A022RGI0_ERYGU</name>
<dbReference type="STRING" id="4155.A0A022RGI0"/>
<dbReference type="SUPFAM" id="SSF141562">
    <property type="entry name" value="At5g01610-like"/>
    <property type="match status" value="1"/>
</dbReference>
<feature type="signal peptide" evidence="1">
    <location>
        <begin position="1"/>
        <end position="31"/>
    </location>
</feature>
<dbReference type="EMBL" id="KI630443">
    <property type="protein sequence ID" value="EYU39467.1"/>
    <property type="molecule type" value="Genomic_DNA"/>
</dbReference>
<dbReference type="AlphaFoldDB" id="A0A022RGI0"/>
<accession>A0A022RGI0</accession>
<dbReference type="FunFam" id="2.30.240.10:FF:000002">
    <property type="entry name" value="Uncharacterized protein At3g07460"/>
    <property type="match status" value="1"/>
</dbReference>
<dbReference type="PhylomeDB" id="A0A022RGI0"/>
<dbReference type="PANTHER" id="PTHR31676:SF197">
    <property type="entry name" value="DUF538 DOMAIN-CONTAINING PROTEIN"/>
    <property type="match status" value="1"/>
</dbReference>
<proteinExistence type="predicted"/>